<keyword evidence="3 7" id="KW-0812">Transmembrane</keyword>
<dbReference type="Pfam" id="PF04024">
    <property type="entry name" value="PspC"/>
    <property type="match status" value="1"/>
</dbReference>
<gene>
    <name evidence="11" type="ORF">RM538_11185</name>
</gene>
<feature type="transmembrane region" description="Helical" evidence="7">
    <location>
        <begin position="288"/>
        <end position="317"/>
    </location>
</feature>
<accession>A0ABU2YHM0</accession>
<organism evidence="11 12">
    <name type="scientific">Patiriisocius hiemis</name>
    <dbReference type="NCBI Taxonomy" id="3075604"/>
    <lineage>
        <taxon>Bacteria</taxon>
        <taxon>Pseudomonadati</taxon>
        <taxon>Bacteroidota</taxon>
        <taxon>Flavobacteriia</taxon>
        <taxon>Flavobacteriales</taxon>
        <taxon>Flavobacteriaceae</taxon>
        <taxon>Patiriisocius</taxon>
    </lineage>
</organism>
<dbReference type="InterPro" id="IPR052027">
    <property type="entry name" value="PspC"/>
</dbReference>
<keyword evidence="2" id="KW-1003">Cell membrane</keyword>
<dbReference type="PANTHER" id="PTHR33885:SF3">
    <property type="entry name" value="PHAGE SHOCK PROTEIN C"/>
    <property type="match status" value="1"/>
</dbReference>
<feature type="transmembrane region" description="Helical" evidence="7">
    <location>
        <begin position="220"/>
        <end position="239"/>
    </location>
</feature>
<evidence type="ECO:0000256" key="1">
    <source>
        <dbReference type="ARBA" id="ARBA00004162"/>
    </source>
</evidence>
<evidence type="ECO:0000256" key="6">
    <source>
        <dbReference type="SAM" id="MobiDB-lite"/>
    </source>
</evidence>
<keyword evidence="4 7" id="KW-1133">Transmembrane helix</keyword>
<dbReference type="InterPro" id="IPR054319">
    <property type="entry name" value="PspC-rel_ToastRack"/>
</dbReference>
<dbReference type="EMBL" id="JAVRHZ010000007">
    <property type="protein sequence ID" value="MDT0556573.1"/>
    <property type="molecule type" value="Genomic_DNA"/>
</dbReference>
<reference evidence="11 12" key="1">
    <citation type="submission" date="2023-09" db="EMBL/GenBank/DDBJ databases">
        <authorList>
            <person name="Rey-Velasco X."/>
        </authorList>
    </citation>
    <scope>NUCLEOTIDE SEQUENCE [LARGE SCALE GENOMIC DNA]</scope>
    <source>
        <strain evidence="11 12">W242</strain>
    </source>
</reference>
<feature type="domain" description="PspC-related ToastRack" evidence="10">
    <location>
        <begin position="397"/>
        <end position="530"/>
    </location>
</feature>
<feature type="transmembrane region" description="Helical" evidence="7">
    <location>
        <begin position="329"/>
        <end position="350"/>
    </location>
</feature>
<dbReference type="InterPro" id="IPR054321">
    <property type="entry name" value="PspC-rel_TM"/>
</dbReference>
<dbReference type="InterPro" id="IPR007168">
    <property type="entry name" value="Phageshock_PspC_N"/>
</dbReference>
<evidence type="ECO:0000256" key="2">
    <source>
        <dbReference type="ARBA" id="ARBA00022475"/>
    </source>
</evidence>
<feature type="compositionally biased region" description="Polar residues" evidence="6">
    <location>
        <begin position="537"/>
        <end position="555"/>
    </location>
</feature>
<comment type="caution">
    <text evidence="11">The sequence shown here is derived from an EMBL/GenBank/DDBJ whole genome shotgun (WGS) entry which is preliminary data.</text>
</comment>
<evidence type="ECO:0000259" key="9">
    <source>
        <dbReference type="Pfam" id="PF22571"/>
    </source>
</evidence>
<feature type="domain" description="PspC-related transmembrane region" evidence="9">
    <location>
        <begin position="210"/>
        <end position="352"/>
    </location>
</feature>
<evidence type="ECO:0000256" key="3">
    <source>
        <dbReference type="ARBA" id="ARBA00022692"/>
    </source>
</evidence>
<protein>
    <submittedName>
        <fullName evidence="11">PspC domain-containing protein</fullName>
    </submittedName>
</protein>
<evidence type="ECO:0000313" key="12">
    <source>
        <dbReference type="Proteomes" id="UP001254488"/>
    </source>
</evidence>
<dbReference type="RefSeq" id="WP_311333524.1">
    <property type="nucleotide sequence ID" value="NZ_JAVRHZ010000007.1"/>
</dbReference>
<evidence type="ECO:0000256" key="4">
    <source>
        <dbReference type="ARBA" id="ARBA00022989"/>
    </source>
</evidence>
<keyword evidence="12" id="KW-1185">Reference proteome</keyword>
<evidence type="ECO:0000256" key="7">
    <source>
        <dbReference type="SAM" id="Phobius"/>
    </source>
</evidence>
<feature type="transmembrane region" description="Helical" evidence="7">
    <location>
        <begin position="144"/>
        <end position="168"/>
    </location>
</feature>
<feature type="region of interest" description="Disordered" evidence="6">
    <location>
        <begin position="528"/>
        <end position="592"/>
    </location>
</feature>
<feature type="compositionally biased region" description="Polar residues" evidence="6">
    <location>
        <begin position="569"/>
        <end position="592"/>
    </location>
</feature>
<sequence length="592" mass="66226">MKKTVNINLAGTFFHIDEDAYGKLQRYLAAIKKSLTEPQGSDEIMRDIETRISELFSEKVESSSQVISLKELDEVIAVMGQPEDYMVDEELFDDAPKNNNQQRTYTNASASHKQLFRDIDNKFISGVSSGLGHYLGLDALWVRLLWILLTFLTSGTFIIVYILFWILVPAAVSTADKLKMTGEAVNISNIEKKFKEGYETVADKVKNADYDKYGQKVKSGASGFFDTLGSILLVLLKIFVKFIGIVLIITSLATLVGLIIGLFTFGSVDFWGNGEVLDYIGAFTDSIVPLWLVSLSIFFAIGIPFFVLFILGLKMLITNLKSIGTTAKIVLFITWIASIVALGIFGVRMANEQAYDGDNITETTLPVRTGDTLKVRMNADNQYSAYVYRHGGLKFKYNENDEKVIYSNDIRLVVKSTTDSVAKLVIEKHAEGNSFLNARERAKAIDYNYIMENGMLTLDGFHTSAIESKYRNQEVHLTLYMPVGSILYADKNTYSFHRNSSWYEDILDNGDEEQYLRILRDKTECLDCPASEESSDNDMSTDASQNSNSTTSEGWEQQVIDDTSDDDGNATQSSSSKETQNTIVVDSTNNNN</sequence>
<evidence type="ECO:0000259" key="10">
    <source>
        <dbReference type="Pfam" id="PF22744"/>
    </source>
</evidence>
<dbReference type="Pfam" id="PF22571">
    <property type="entry name" value="LiaI-LiaF-TM_PspC"/>
    <property type="match status" value="1"/>
</dbReference>
<dbReference type="Proteomes" id="UP001254488">
    <property type="component" value="Unassembled WGS sequence"/>
</dbReference>
<keyword evidence="5 7" id="KW-0472">Membrane</keyword>
<feature type="domain" description="Phage shock protein PspC N-terminal" evidence="8">
    <location>
        <begin position="113"/>
        <end position="170"/>
    </location>
</feature>
<name>A0ABU2YHM0_9FLAO</name>
<dbReference type="PANTHER" id="PTHR33885">
    <property type="entry name" value="PHAGE SHOCK PROTEIN C"/>
    <property type="match status" value="1"/>
</dbReference>
<dbReference type="Pfam" id="PF22744">
    <property type="entry name" value="Toast-rack_PspC-Cterm"/>
    <property type="match status" value="1"/>
</dbReference>
<evidence type="ECO:0000256" key="5">
    <source>
        <dbReference type="ARBA" id="ARBA00023136"/>
    </source>
</evidence>
<feature type="transmembrane region" description="Helical" evidence="7">
    <location>
        <begin position="246"/>
        <end position="268"/>
    </location>
</feature>
<comment type="subcellular location">
    <subcellularLocation>
        <location evidence="1">Cell membrane</location>
        <topology evidence="1">Single-pass membrane protein</topology>
    </subcellularLocation>
</comment>
<evidence type="ECO:0000259" key="8">
    <source>
        <dbReference type="Pfam" id="PF04024"/>
    </source>
</evidence>
<proteinExistence type="predicted"/>
<evidence type="ECO:0000313" key="11">
    <source>
        <dbReference type="EMBL" id="MDT0556573.1"/>
    </source>
</evidence>